<proteinExistence type="predicted"/>
<protein>
    <recommendedName>
        <fullName evidence="3">Alginate export domain-containing protein</fullName>
    </recommendedName>
</protein>
<dbReference type="KEGG" id="dbk:DGMP_04020"/>
<evidence type="ECO:0008006" key="3">
    <source>
        <dbReference type="Google" id="ProtNLM"/>
    </source>
</evidence>
<evidence type="ECO:0000313" key="2">
    <source>
        <dbReference type="Proteomes" id="UP000826725"/>
    </source>
</evidence>
<dbReference type="AlphaFoldDB" id="A0A8D5FQ19"/>
<dbReference type="EMBL" id="AP024086">
    <property type="protein sequence ID" value="BCL59709.1"/>
    <property type="molecule type" value="Genomic_DNA"/>
</dbReference>
<organism evidence="1 2">
    <name type="scientific">Desulfomarina profundi</name>
    <dbReference type="NCBI Taxonomy" id="2772557"/>
    <lineage>
        <taxon>Bacteria</taxon>
        <taxon>Pseudomonadati</taxon>
        <taxon>Thermodesulfobacteriota</taxon>
        <taxon>Desulfobulbia</taxon>
        <taxon>Desulfobulbales</taxon>
        <taxon>Desulfobulbaceae</taxon>
        <taxon>Desulfomarina</taxon>
    </lineage>
</organism>
<dbReference type="RefSeq" id="WP_228855908.1">
    <property type="nucleotide sequence ID" value="NZ_AP024086.1"/>
</dbReference>
<sequence length="135" mass="15008">MAGITSPLSKSLVTDISGKFAYEVLGADHGVSFKTPLGTNHGFNGWADLFLTTPPDGLRDIYGILSSTLAGIKLDLIYHDFRADEGNSDYGNEFDAMLTKKFGSHYILQAVYADYNASDYKMDTRKFWLQFTVVF</sequence>
<evidence type="ECO:0000313" key="1">
    <source>
        <dbReference type="EMBL" id="BCL59709.1"/>
    </source>
</evidence>
<name>A0A8D5FQ19_9BACT</name>
<reference evidence="1" key="1">
    <citation type="submission" date="2020-09" db="EMBL/GenBank/DDBJ databases">
        <title>Desulfogranum mesoprofundum gen. nov., sp. nov., a novel mesophilic, sulfate-reducing chemolithoautotroph isolated from a deep-sea hydrothermal vent chimney in the Suiyo Seamount.</title>
        <authorList>
            <person name="Hashimoto Y."/>
            <person name="Nakagawa S."/>
        </authorList>
    </citation>
    <scope>NUCLEOTIDE SEQUENCE</scope>
    <source>
        <strain evidence="1">KT2</strain>
    </source>
</reference>
<accession>A0A8D5FQ19</accession>
<gene>
    <name evidence="1" type="ORF">DGMP_04020</name>
</gene>
<dbReference type="Proteomes" id="UP000826725">
    <property type="component" value="Chromosome"/>
</dbReference>
<keyword evidence="2" id="KW-1185">Reference proteome</keyword>